<comment type="similarity">
    <text evidence="7">Belongs to the transcriptional regulatory Rex family.</text>
</comment>
<dbReference type="Proteomes" id="UP000262583">
    <property type="component" value="Chromosome"/>
</dbReference>
<evidence type="ECO:0000256" key="8">
    <source>
        <dbReference type="SAM" id="MobiDB-lite"/>
    </source>
</evidence>
<evidence type="ECO:0000256" key="2">
    <source>
        <dbReference type="ARBA" id="ARBA00022491"/>
    </source>
</evidence>
<keyword evidence="2 7" id="KW-0678">Repressor</keyword>
<dbReference type="AlphaFoldDB" id="A0A2Z4Y2E3"/>
<keyword evidence="6 7" id="KW-0804">Transcription</keyword>
<dbReference type="Pfam" id="PF02629">
    <property type="entry name" value="CoA_binding"/>
    <property type="match status" value="1"/>
</dbReference>
<dbReference type="Gene3D" id="1.10.10.10">
    <property type="entry name" value="Winged helix-like DNA-binding domain superfamily/Winged helix DNA-binding domain"/>
    <property type="match status" value="1"/>
</dbReference>
<dbReference type="NCBIfam" id="NF003993">
    <property type="entry name" value="PRK05472.2-2"/>
    <property type="match status" value="1"/>
</dbReference>
<proteinExistence type="inferred from homology"/>
<dbReference type="EMBL" id="CP030759">
    <property type="protein sequence ID" value="AXA35076.1"/>
    <property type="molecule type" value="Genomic_DNA"/>
</dbReference>
<dbReference type="GO" id="GO:0003677">
    <property type="term" value="F:DNA binding"/>
    <property type="evidence" value="ECO:0007669"/>
    <property type="project" value="UniProtKB-UniRule"/>
</dbReference>
<gene>
    <name evidence="7" type="primary">rex</name>
    <name evidence="10" type="ORF">BRCON_0299</name>
</gene>
<keyword evidence="3 7" id="KW-0805">Transcription regulation</keyword>
<dbReference type="InterPro" id="IPR036388">
    <property type="entry name" value="WH-like_DNA-bd_sf"/>
</dbReference>
<keyword evidence="5 7" id="KW-0238">DNA-binding</keyword>
<evidence type="ECO:0000256" key="1">
    <source>
        <dbReference type="ARBA" id="ARBA00022490"/>
    </source>
</evidence>
<dbReference type="NCBIfam" id="NF003994">
    <property type="entry name" value="PRK05472.2-3"/>
    <property type="match status" value="1"/>
</dbReference>
<evidence type="ECO:0000256" key="7">
    <source>
        <dbReference type="HAMAP-Rule" id="MF_01131"/>
    </source>
</evidence>
<dbReference type="GO" id="GO:0005737">
    <property type="term" value="C:cytoplasm"/>
    <property type="evidence" value="ECO:0007669"/>
    <property type="project" value="UniProtKB-SubCell"/>
</dbReference>
<evidence type="ECO:0000259" key="9">
    <source>
        <dbReference type="SMART" id="SM00881"/>
    </source>
</evidence>
<organism evidence="10 11">
    <name type="scientific">Sumerlaea chitinivorans</name>
    <dbReference type="NCBI Taxonomy" id="2250252"/>
    <lineage>
        <taxon>Bacteria</taxon>
        <taxon>Candidatus Sumerlaeota</taxon>
        <taxon>Candidatus Sumerlaeia</taxon>
        <taxon>Candidatus Sumerlaeales</taxon>
        <taxon>Candidatus Sumerlaeaceae</taxon>
        <taxon>Candidatus Sumerlaea</taxon>
    </lineage>
</organism>
<dbReference type="InterPro" id="IPR036390">
    <property type="entry name" value="WH_DNA-bd_sf"/>
</dbReference>
<name>A0A2Z4Y2E3_SUMC1</name>
<dbReference type="Gene3D" id="3.40.50.720">
    <property type="entry name" value="NAD(P)-binding Rossmann-like Domain"/>
    <property type="match status" value="1"/>
</dbReference>
<evidence type="ECO:0000256" key="3">
    <source>
        <dbReference type="ARBA" id="ARBA00023015"/>
    </source>
</evidence>
<feature type="compositionally biased region" description="Polar residues" evidence="8">
    <location>
        <begin position="32"/>
        <end position="41"/>
    </location>
</feature>
<dbReference type="InterPro" id="IPR009718">
    <property type="entry name" value="Rex_DNA-bd_C_dom"/>
</dbReference>
<dbReference type="PANTHER" id="PTHR35786:SF1">
    <property type="entry name" value="REDOX-SENSING TRANSCRIPTIONAL REPRESSOR REX 1"/>
    <property type="match status" value="1"/>
</dbReference>
<dbReference type="SUPFAM" id="SSF46785">
    <property type="entry name" value="Winged helix' DNA-binding domain"/>
    <property type="match status" value="1"/>
</dbReference>
<feature type="domain" description="CoA-binding" evidence="9">
    <location>
        <begin position="128"/>
        <end position="229"/>
    </location>
</feature>
<dbReference type="NCBIfam" id="NF003992">
    <property type="entry name" value="PRK05472.2-1"/>
    <property type="match status" value="1"/>
</dbReference>
<feature type="region of interest" description="Disordered" evidence="8">
    <location>
        <begin position="18"/>
        <end position="43"/>
    </location>
</feature>
<dbReference type="GO" id="GO:0045892">
    <property type="term" value="P:negative regulation of DNA-templated transcription"/>
    <property type="evidence" value="ECO:0007669"/>
    <property type="project" value="InterPro"/>
</dbReference>
<protein>
    <recommendedName>
        <fullName evidence="7">Redox-sensing transcriptional repressor Rex</fullName>
    </recommendedName>
</protein>
<dbReference type="InterPro" id="IPR058236">
    <property type="entry name" value="Rex_actinobacterial-type"/>
</dbReference>
<comment type="subunit">
    <text evidence="7">Homodimer.</text>
</comment>
<dbReference type="InterPro" id="IPR036291">
    <property type="entry name" value="NAD(P)-bd_dom_sf"/>
</dbReference>
<dbReference type="NCBIfam" id="NF003995">
    <property type="entry name" value="PRK05472.2-4"/>
    <property type="match status" value="1"/>
</dbReference>
<dbReference type="SUPFAM" id="SSF51735">
    <property type="entry name" value="NAD(P)-binding Rossmann-fold domains"/>
    <property type="match status" value="1"/>
</dbReference>
<dbReference type="GO" id="GO:0051775">
    <property type="term" value="P:response to redox state"/>
    <property type="evidence" value="ECO:0007669"/>
    <property type="project" value="InterPro"/>
</dbReference>
<sequence>MLEVIPFSTTMRAITQSFGGKMADSKEKKTEPSQVQLSSNEPLHAENKRKKIARIPPAVIKRLSLYARVLLDLEMSNVLTISSKDLAQRLGITSAQVRKDLAYFGQFGIPGVGYDVSDLRANLKRILGTDREVQAILIGVGNLGAALMAYGGFLRHGVRIVKAFDADTSKVGMQRGGVLIYHIDELERQLEHQPIDIAILTVPSEAAQPVTDRLVKAGIIGILNFVPTRLTVPPDVHVHYVDLAIEIESLCYYLR</sequence>
<accession>A0A2Z4Y2E3</accession>
<evidence type="ECO:0000256" key="5">
    <source>
        <dbReference type="ARBA" id="ARBA00023125"/>
    </source>
</evidence>
<dbReference type="NCBIfam" id="NF003996">
    <property type="entry name" value="PRK05472.2-5"/>
    <property type="match status" value="1"/>
</dbReference>
<dbReference type="GO" id="GO:0003700">
    <property type="term" value="F:DNA-binding transcription factor activity"/>
    <property type="evidence" value="ECO:0007669"/>
    <property type="project" value="UniProtKB-UniRule"/>
</dbReference>
<dbReference type="Pfam" id="PF06971">
    <property type="entry name" value="Put_DNA-bind_N"/>
    <property type="match status" value="1"/>
</dbReference>
<dbReference type="NCBIfam" id="NF003989">
    <property type="entry name" value="PRK05472.1-3"/>
    <property type="match status" value="1"/>
</dbReference>
<reference evidence="10 11" key="1">
    <citation type="submission" date="2018-05" db="EMBL/GenBank/DDBJ databases">
        <title>A metagenomic window into the 2 km-deep terrestrial subsurface aquifer revealed taxonomically and functionally diverse microbial community comprising novel uncultured bacterial lineages.</title>
        <authorList>
            <person name="Kadnikov V.V."/>
            <person name="Mardanov A.V."/>
            <person name="Beletsky A.V."/>
            <person name="Banks D."/>
            <person name="Pimenov N.V."/>
            <person name="Frank Y.A."/>
            <person name="Karnachuk O.V."/>
            <person name="Ravin N.V."/>
        </authorList>
    </citation>
    <scope>NUCLEOTIDE SEQUENCE [LARGE SCALE GENOMIC DNA]</scope>
    <source>
        <strain evidence="10">BY</strain>
    </source>
</reference>
<dbReference type="KEGG" id="schv:BRCON_0299"/>
<dbReference type="InterPro" id="IPR022876">
    <property type="entry name" value="Tscrpt_rep_Rex"/>
</dbReference>
<dbReference type="HAMAP" id="MF_01131">
    <property type="entry name" value="Rex"/>
    <property type="match status" value="1"/>
</dbReference>
<feature type="DNA-binding region" description="H-T-H motif" evidence="7">
    <location>
        <begin position="65"/>
        <end position="104"/>
    </location>
</feature>
<evidence type="ECO:0000313" key="10">
    <source>
        <dbReference type="EMBL" id="AXA35076.1"/>
    </source>
</evidence>
<evidence type="ECO:0000313" key="11">
    <source>
        <dbReference type="Proteomes" id="UP000262583"/>
    </source>
</evidence>
<dbReference type="InterPro" id="IPR003781">
    <property type="entry name" value="CoA-bd"/>
</dbReference>
<comment type="function">
    <text evidence="7">Modulates transcription in response to changes in cellular NADH/NAD(+) redox state.</text>
</comment>
<keyword evidence="4 7" id="KW-0520">NAD</keyword>
<feature type="binding site" evidence="7">
    <location>
        <begin position="139"/>
        <end position="144"/>
    </location>
    <ligand>
        <name>NAD(+)</name>
        <dbReference type="ChEBI" id="CHEBI:57540"/>
    </ligand>
</feature>
<evidence type="ECO:0000256" key="4">
    <source>
        <dbReference type="ARBA" id="ARBA00023027"/>
    </source>
</evidence>
<dbReference type="PANTHER" id="PTHR35786">
    <property type="entry name" value="REDOX-SENSING TRANSCRIPTIONAL REPRESSOR REX"/>
    <property type="match status" value="1"/>
</dbReference>
<dbReference type="SMART" id="SM00881">
    <property type="entry name" value="CoA_binding"/>
    <property type="match status" value="1"/>
</dbReference>
<keyword evidence="1 7" id="KW-0963">Cytoplasm</keyword>
<evidence type="ECO:0000256" key="6">
    <source>
        <dbReference type="ARBA" id="ARBA00023163"/>
    </source>
</evidence>
<comment type="subcellular location">
    <subcellularLocation>
        <location evidence="7">Cytoplasm</location>
    </subcellularLocation>
</comment>